<name>A0A4V2Z2L0_9BACT</name>
<dbReference type="SUPFAM" id="SSF46689">
    <property type="entry name" value="Homeodomain-like"/>
    <property type="match status" value="1"/>
</dbReference>
<feature type="domain" description="HTH tetR-type" evidence="3">
    <location>
        <begin position="6"/>
        <end position="66"/>
    </location>
</feature>
<dbReference type="InterPro" id="IPR009057">
    <property type="entry name" value="Homeodomain-like_sf"/>
</dbReference>
<dbReference type="Gene3D" id="1.10.10.60">
    <property type="entry name" value="Homeodomain-like"/>
    <property type="match status" value="1"/>
</dbReference>
<gene>
    <name evidence="4" type="ORF">E0F88_31270</name>
</gene>
<dbReference type="PANTHER" id="PTHR30328:SF54">
    <property type="entry name" value="HTH-TYPE TRANSCRIPTIONAL REPRESSOR SCO4008"/>
    <property type="match status" value="1"/>
</dbReference>
<dbReference type="Pfam" id="PF00440">
    <property type="entry name" value="TetR_N"/>
    <property type="match status" value="1"/>
</dbReference>
<dbReference type="PANTHER" id="PTHR30328">
    <property type="entry name" value="TRANSCRIPTIONAL REPRESSOR"/>
    <property type="match status" value="1"/>
</dbReference>
<feature type="DNA-binding region" description="H-T-H motif" evidence="2">
    <location>
        <begin position="29"/>
        <end position="48"/>
    </location>
</feature>
<comment type="caution">
    <text evidence="4">The sequence shown here is derived from an EMBL/GenBank/DDBJ whole genome shotgun (WGS) entry which is preliminary data.</text>
</comment>
<dbReference type="SUPFAM" id="SSF48498">
    <property type="entry name" value="Tetracyclin repressor-like, C-terminal domain"/>
    <property type="match status" value="1"/>
</dbReference>
<dbReference type="GO" id="GO:0003677">
    <property type="term" value="F:DNA binding"/>
    <property type="evidence" value="ECO:0007669"/>
    <property type="project" value="UniProtKB-UniRule"/>
</dbReference>
<organism evidence="4 5">
    <name type="scientific">Dyadobacter psychrotolerans</name>
    <dbReference type="NCBI Taxonomy" id="2541721"/>
    <lineage>
        <taxon>Bacteria</taxon>
        <taxon>Pseudomonadati</taxon>
        <taxon>Bacteroidota</taxon>
        <taxon>Cytophagia</taxon>
        <taxon>Cytophagales</taxon>
        <taxon>Spirosomataceae</taxon>
        <taxon>Dyadobacter</taxon>
    </lineage>
</organism>
<dbReference type="Proteomes" id="UP000294850">
    <property type="component" value="Unassembled WGS sequence"/>
</dbReference>
<dbReference type="EMBL" id="SMFL01000021">
    <property type="protein sequence ID" value="TDE09228.1"/>
    <property type="molecule type" value="Genomic_DNA"/>
</dbReference>
<accession>A0A4V2Z2L0</accession>
<sequence length="198" mass="22926">MHNPHHPTLDRIMEAAEELLAKTGYGSVSVRDICKITGTNISTLYYHFGSKEGLIRHIFKERLNSLEEFPLWKIDKTDAEQNLHEFIHIVRLNVVKFPYFISICMQILTVFSENTFLNFVRQIRNSNVQTLYKIIQKGVDSGKFKAPLDSKALEMWVTGYVLSLLESQQNTEDTELHQQKKGLEVSLMLEKNLIQSIK</sequence>
<evidence type="ECO:0000313" key="4">
    <source>
        <dbReference type="EMBL" id="TDE09228.1"/>
    </source>
</evidence>
<dbReference type="AlphaFoldDB" id="A0A4V2Z2L0"/>
<reference evidence="4 5" key="1">
    <citation type="submission" date="2019-03" db="EMBL/GenBank/DDBJ databases">
        <title>Dyadobacter AR-3-6 sp. nov., isolated from arctic soil.</title>
        <authorList>
            <person name="Chaudhary D.K."/>
        </authorList>
    </citation>
    <scope>NUCLEOTIDE SEQUENCE [LARGE SCALE GENOMIC DNA]</scope>
    <source>
        <strain evidence="4 5">AR-3-6</strain>
    </source>
</reference>
<evidence type="ECO:0000313" key="5">
    <source>
        <dbReference type="Proteomes" id="UP000294850"/>
    </source>
</evidence>
<dbReference type="PROSITE" id="PS50977">
    <property type="entry name" value="HTH_TETR_2"/>
    <property type="match status" value="1"/>
</dbReference>
<evidence type="ECO:0000256" key="1">
    <source>
        <dbReference type="ARBA" id="ARBA00023125"/>
    </source>
</evidence>
<dbReference type="OrthoDB" id="9789566at2"/>
<dbReference type="Gene3D" id="1.10.357.10">
    <property type="entry name" value="Tetracycline Repressor, domain 2"/>
    <property type="match status" value="1"/>
</dbReference>
<evidence type="ECO:0000259" key="3">
    <source>
        <dbReference type="PROSITE" id="PS50977"/>
    </source>
</evidence>
<dbReference type="PRINTS" id="PR00455">
    <property type="entry name" value="HTHTETR"/>
</dbReference>
<evidence type="ECO:0000256" key="2">
    <source>
        <dbReference type="PROSITE-ProRule" id="PRU00335"/>
    </source>
</evidence>
<protein>
    <submittedName>
        <fullName evidence="4">TetR/AcrR family transcriptional regulator</fullName>
    </submittedName>
</protein>
<dbReference type="InterPro" id="IPR001647">
    <property type="entry name" value="HTH_TetR"/>
</dbReference>
<dbReference type="RefSeq" id="WP_131962336.1">
    <property type="nucleotide sequence ID" value="NZ_SMFL01000021.1"/>
</dbReference>
<keyword evidence="1 2" id="KW-0238">DNA-binding</keyword>
<proteinExistence type="predicted"/>
<dbReference type="InterPro" id="IPR036271">
    <property type="entry name" value="Tet_transcr_reg_TetR-rel_C_sf"/>
</dbReference>
<dbReference type="InterPro" id="IPR050109">
    <property type="entry name" value="HTH-type_TetR-like_transc_reg"/>
</dbReference>
<keyword evidence="5" id="KW-1185">Reference proteome</keyword>